<keyword evidence="3" id="KW-1133">Transmembrane helix</keyword>
<protein>
    <submittedName>
        <fullName evidence="5">Cell envelope-related transcriptional attenuator</fullName>
    </submittedName>
</protein>
<evidence type="ECO:0000313" key="5">
    <source>
        <dbReference type="EMBL" id="AEB06791.1"/>
    </source>
</evidence>
<dbReference type="InterPro" id="IPR050922">
    <property type="entry name" value="LytR/CpsA/Psr_CW_biosynth"/>
</dbReference>
<feature type="domain" description="Cell envelope-related transcriptional attenuator" evidence="4">
    <location>
        <begin position="125"/>
        <end position="303"/>
    </location>
</feature>
<comment type="similarity">
    <text evidence="1">Belongs to the LytR/CpsA/Psr (LCP) family.</text>
</comment>
<dbReference type="STRING" id="700015.Corgl_0677"/>
<dbReference type="HOGENOM" id="CLU_016455_4_1_11"/>
<keyword evidence="3" id="KW-0472">Membrane</keyword>
<evidence type="ECO:0000256" key="1">
    <source>
        <dbReference type="ARBA" id="ARBA00006068"/>
    </source>
</evidence>
<evidence type="ECO:0000256" key="3">
    <source>
        <dbReference type="SAM" id="Phobius"/>
    </source>
</evidence>
<keyword evidence="3" id="KW-0812">Transmembrane</keyword>
<dbReference type="PANTHER" id="PTHR33392:SF6">
    <property type="entry name" value="POLYISOPRENYL-TEICHOIC ACID--PEPTIDOGLYCAN TEICHOIC ACID TRANSFERASE TAGU"/>
    <property type="match status" value="1"/>
</dbReference>
<proteinExistence type="inferred from homology"/>
<dbReference type="Gene3D" id="3.40.630.190">
    <property type="entry name" value="LCP protein"/>
    <property type="match status" value="1"/>
</dbReference>
<feature type="region of interest" description="Disordered" evidence="2">
    <location>
        <begin position="1"/>
        <end position="34"/>
    </location>
</feature>
<dbReference type="Pfam" id="PF03816">
    <property type="entry name" value="LytR_cpsA_psr"/>
    <property type="match status" value="1"/>
</dbReference>
<dbReference type="NCBIfam" id="TIGR00350">
    <property type="entry name" value="lytR_cpsA_psr"/>
    <property type="match status" value="1"/>
</dbReference>
<feature type="compositionally biased region" description="Polar residues" evidence="2">
    <location>
        <begin position="396"/>
        <end position="418"/>
    </location>
</feature>
<dbReference type="PANTHER" id="PTHR33392">
    <property type="entry name" value="POLYISOPRENYL-TEICHOIC ACID--PEPTIDOGLYCAN TEICHOIC ACID TRANSFERASE TAGU"/>
    <property type="match status" value="1"/>
</dbReference>
<evidence type="ECO:0000256" key="2">
    <source>
        <dbReference type="SAM" id="MobiDB-lite"/>
    </source>
</evidence>
<accession>F2N7H5</accession>
<organism evidence="5 6">
    <name type="scientific">Coriobacterium glomerans (strain ATCC 49209 / DSM 20642 / JCM 10262 / PW2)</name>
    <dbReference type="NCBI Taxonomy" id="700015"/>
    <lineage>
        <taxon>Bacteria</taxon>
        <taxon>Bacillati</taxon>
        <taxon>Actinomycetota</taxon>
        <taxon>Coriobacteriia</taxon>
        <taxon>Coriobacteriales</taxon>
        <taxon>Coriobacteriaceae</taxon>
        <taxon>Coriobacterium</taxon>
    </lineage>
</organism>
<evidence type="ECO:0000313" key="6">
    <source>
        <dbReference type="Proteomes" id="UP000006851"/>
    </source>
</evidence>
<gene>
    <name evidence="5" type="ordered locus">Corgl_0677</name>
</gene>
<keyword evidence="6" id="KW-1185">Reference proteome</keyword>
<feature type="region of interest" description="Disordered" evidence="2">
    <location>
        <begin position="383"/>
        <end position="418"/>
    </location>
</feature>
<name>F2N7H5_CORGP</name>
<dbReference type="InterPro" id="IPR004474">
    <property type="entry name" value="LytR_CpsA_psr"/>
</dbReference>
<feature type="transmembrane region" description="Helical" evidence="3">
    <location>
        <begin position="42"/>
        <end position="65"/>
    </location>
</feature>
<dbReference type="Proteomes" id="UP000006851">
    <property type="component" value="Chromosome"/>
</dbReference>
<sequence length="418" mass="45455">MPDSSYQAYSRYNPHNPYLAGNGSRARRPANPVRPHRARRRIIIGVAMVFLMALAGVAYGAYYIVSADGGLKRSDALPIYDGPQSEDIDMLIMGLDSRVDVNGQPLSEETYQALHAGGENDGGLNSNVLIYVHIPKDGSGITAISIPRDDYVDLPGKPYGQSKSKIKEAYGLAFAEKQNQNAKEGKSDDDAYQAARDAGRKAEIAAVDAFLGVRINHFIEVTMGAFYEVAKVMEPITVTVNNDTEDVTYAGIKLTAGTHELSAKDAIAFVRQRRDNVHDINFTDLDRTRRQQVFIIAVLNKLKSMGLGDVGKVDPLVKIAQTSMVFDKNLSLLSLYSMVKKIGGADMRFYTLPVESFGKQDGKDVNIVDVKKIQETVKDILAGDDTSTPYGAAKNATEQPSPTELSLLNSSGGTPSVK</sequence>
<reference evidence="6" key="1">
    <citation type="journal article" date="2013" name="Stand. Genomic Sci.">
        <title>Complete genome sequence of Coriobacterium glomerans type strain (PW2(T)) from the midgut of Pyrrhocoris apterus L. (red soldier bug).</title>
        <authorList>
            <person name="Stackebrandt E."/>
            <person name="Zeytun A."/>
            <person name="Lapidus A."/>
            <person name="Nolan M."/>
            <person name="Lucas S."/>
            <person name="Hammon N."/>
            <person name="Deshpande S."/>
            <person name="Cheng J.F."/>
            <person name="Tapia R."/>
            <person name="Goodwin L.A."/>
            <person name="Pitluck S."/>
            <person name="Liolios K."/>
            <person name="Pagani I."/>
            <person name="Ivanova N."/>
            <person name="Mavromatis K."/>
            <person name="Mikhailova N."/>
            <person name="Huntemann M."/>
            <person name="Pati A."/>
            <person name="Chen A."/>
            <person name="Palaniappan K."/>
            <person name="Chang Y.J."/>
            <person name="Land M."/>
            <person name="Hauser L."/>
            <person name="Rohde M."/>
            <person name="Pukall R."/>
            <person name="Goker M."/>
            <person name="Detter J.C."/>
            <person name="Woyke T."/>
            <person name="Bristow J."/>
            <person name="Eisen J.A."/>
            <person name="Markowitz V."/>
            <person name="Hugenholtz P."/>
            <person name="Kyrpides N.C."/>
            <person name="Klenk H.P."/>
        </authorList>
    </citation>
    <scope>NUCLEOTIDE SEQUENCE</scope>
    <source>
        <strain evidence="6">ATCC 49209 / DSM 20642 / JCM 10262 / PW2</strain>
    </source>
</reference>
<feature type="compositionally biased region" description="Polar residues" evidence="2">
    <location>
        <begin position="1"/>
        <end position="10"/>
    </location>
</feature>
<dbReference type="eggNOG" id="COG1316">
    <property type="taxonomic scope" value="Bacteria"/>
</dbReference>
<dbReference type="KEGG" id="cgo:Corgl_0677"/>
<dbReference type="EMBL" id="CP002628">
    <property type="protein sequence ID" value="AEB06791.1"/>
    <property type="molecule type" value="Genomic_DNA"/>
</dbReference>
<dbReference type="AlphaFoldDB" id="F2N7H5"/>
<evidence type="ECO:0000259" key="4">
    <source>
        <dbReference type="Pfam" id="PF03816"/>
    </source>
</evidence>